<gene>
    <name evidence="2" type="ORF">FKW44_018691</name>
</gene>
<protein>
    <submittedName>
        <fullName evidence="2">Uncharacterized protein</fullName>
    </submittedName>
</protein>
<name>A0A7T8JY73_CALRO</name>
<evidence type="ECO:0000256" key="1">
    <source>
        <dbReference type="SAM" id="MobiDB-lite"/>
    </source>
</evidence>
<keyword evidence="3" id="KW-1185">Reference proteome</keyword>
<dbReference type="EMBL" id="CP045902">
    <property type="protein sequence ID" value="QQP38185.1"/>
    <property type="molecule type" value="Genomic_DNA"/>
</dbReference>
<accession>A0A7T8JY73</accession>
<organism evidence="2 3">
    <name type="scientific">Caligus rogercresseyi</name>
    <name type="common">Sea louse</name>
    <dbReference type="NCBI Taxonomy" id="217165"/>
    <lineage>
        <taxon>Eukaryota</taxon>
        <taxon>Metazoa</taxon>
        <taxon>Ecdysozoa</taxon>
        <taxon>Arthropoda</taxon>
        <taxon>Crustacea</taxon>
        <taxon>Multicrustacea</taxon>
        <taxon>Hexanauplia</taxon>
        <taxon>Copepoda</taxon>
        <taxon>Siphonostomatoida</taxon>
        <taxon>Caligidae</taxon>
        <taxon>Caligus</taxon>
    </lineage>
</organism>
<dbReference type="AlphaFoldDB" id="A0A7T8JY73"/>
<sequence>MFTPGESVAQSLQGIKVTALGSVEASKLLCQRLNSLRQDDIFADLVDKTKQYAERYNLKPPHPASTSKTPTRFRHTAEEEEGELGNIEGK</sequence>
<evidence type="ECO:0000313" key="3">
    <source>
        <dbReference type="Proteomes" id="UP000595437"/>
    </source>
</evidence>
<evidence type="ECO:0000313" key="2">
    <source>
        <dbReference type="EMBL" id="QQP38185.1"/>
    </source>
</evidence>
<dbReference type="Proteomes" id="UP000595437">
    <property type="component" value="Chromosome 13"/>
</dbReference>
<proteinExistence type="predicted"/>
<reference evidence="3" key="1">
    <citation type="submission" date="2021-01" db="EMBL/GenBank/DDBJ databases">
        <title>Caligus Genome Assembly.</title>
        <authorList>
            <person name="Gallardo-Escarate C."/>
        </authorList>
    </citation>
    <scope>NUCLEOTIDE SEQUENCE [LARGE SCALE GENOMIC DNA]</scope>
</reference>
<feature type="region of interest" description="Disordered" evidence="1">
    <location>
        <begin position="57"/>
        <end position="90"/>
    </location>
</feature>